<evidence type="ECO:0000313" key="3">
    <source>
        <dbReference type="EMBL" id="EQD44912.1"/>
    </source>
</evidence>
<keyword evidence="3" id="KW-0456">Lyase</keyword>
<dbReference type="SMART" id="SM01193">
    <property type="entry name" value="Enolase_N"/>
    <property type="match status" value="1"/>
</dbReference>
<dbReference type="InterPro" id="IPR020811">
    <property type="entry name" value="Enolase_N"/>
</dbReference>
<proteinExistence type="predicted"/>
<dbReference type="InterPro" id="IPR000941">
    <property type="entry name" value="Enolase"/>
</dbReference>
<dbReference type="Pfam" id="PF03952">
    <property type="entry name" value="Enolase_N"/>
    <property type="match status" value="1"/>
</dbReference>
<evidence type="ECO:0000256" key="1">
    <source>
        <dbReference type="ARBA" id="ARBA00022842"/>
    </source>
</evidence>
<comment type="caution">
    <text evidence="3">The sequence shown here is derived from an EMBL/GenBank/DDBJ whole genome shotgun (WGS) entry which is preliminary data.</text>
</comment>
<gene>
    <name evidence="3" type="ORF">B2A_09404</name>
</gene>
<accession>T0ZKD3</accession>
<evidence type="ECO:0000259" key="2">
    <source>
        <dbReference type="SMART" id="SM01193"/>
    </source>
</evidence>
<dbReference type="InterPro" id="IPR029017">
    <property type="entry name" value="Enolase-like_N"/>
</dbReference>
<name>T0ZKD3_9ZZZZ</name>
<dbReference type="EMBL" id="AUZZ01006790">
    <property type="protein sequence ID" value="EQD44912.1"/>
    <property type="molecule type" value="Genomic_DNA"/>
</dbReference>
<dbReference type="AlphaFoldDB" id="T0ZKD3"/>
<dbReference type="PANTHER" id="PTHR11902">
    <property type="entry name" value="ENOLASE"/>
    <property type="match status" value="1"/>
</dbReference>
<dbReference type="GO" id="GO:0000287">
    <property type="term" value="F:magnesium ion binding"/>
    <property type="evidence" value="ECO:0007669"/>
    <property type="project" value="InterPro"/>
</dbReference>
<dbReference type="GO" id="GO:0000015">
    <property type="term" value="C:phosphopyruvate hydratase complex"/>
    <property type="evidence" value="ECO:0007669"/>
    <property type="project" value="InterPro"/>
</dbReference>
<reference evidence="3" key="1">
    <citation type="submission" date="2013-08" db="EMBL/GenBank/DDBJ databases">
        <authorList>
            <person name="Mendez C."/>
            <person name="Richter M."/>
            <person name="Ferrer M."/>
            <person name="Sanchez J."/>
        </authorList>
    </citation>
    <scope>NUCLEOTIDE SEQUENCE</scope>
</reference>
<feature type="domain" description="Enolase N-terminal" evidence="2">
    <location>
        <begin position="4"/>
        <end position="105"/>
    </location>
</feature>
<dbReference type="GO" id="GO:0004634">
    <property type="term" value="F:phosphopyruvate hydratase activity"/>
    <property type="evidence" value="ECO:0007669"/>
    <property type="project" value="UniProtKB-EC"/>
</dbReference>
<protein>
    <submittedName>
        <fullName evidence="3">Enolase</fullName>
        <ecNumber evidence="3">4.2.1.11</ecNumber>
    </submittedName>
</protein>
<keyword evidence="1" id="KW-0460">Magnesium</keyword>
<dbReference type="EC" id="4.2.1.11" evidence="3"/>
<dbReference type="Gene3D" id="3.30.390.10">
    <property type="entry name" value="Enolase-like, N-terminal domain"/>
    <property type="match status" value="1"/>
</dbReference>
<organism evidence="3">
    <name type="scientific">mine drainage metagenome</name>
    <dbReference type="NCBI Taxonomy" id="410659"/>
    <lineage>
        <taxon>unclassified sequences</taxon>
        <taxon>metagenomes</taxon>
        <taxon>ecological metagenomes</taxon>
    </lineage>
</organism>
<dbReference type="PANTHER" id="PTHR11902:SF1">
    <property type="entry name" value="ENOLASE"/>
    <property type="match status" value="1"/>
</dbReference>
<dbReference type="SUPFAM" id="SSF54826">
    <property type="entry name" value="Enolase N-terminal domain-like"/>
    <property type="match status" value="1"/>
</dbReference>
<feature type="non-terminal residue" evidence="3">
    <location>
        <position position="105"/>
    </location>
</feature>
<sequence length="105" mass="10527">MSRIRSSELAMIYDSRGRPTVEATIVLDSGAQARAGAPSGASTGVHEVPAFPAGGVGEAISTFSGLVAPRLLGLDPSDTAGVDRALVEADGTSNFRRIGGNAATA</sequence>
<reference evidence="3" key="2">
    <citation type="journal article" date="2014" name="ISME J.">
        <title>Microbial stratification in low pH oxic and suboxic macroscopic growths along an acid mine drainage.</title>
        <authorList>
            <person name="Mendez-Garcia C."/>
            <person name="Mesa V."/>
            <person name="Sprenger R.R."/>
            <person name="Richter M."/>
            <person name="Diez M.S."/>
            <person name="Solano J."/>
            <person name="Bargiela R."/>
            <person name="Golyshina O.V."/>
            <person name="Manteca A."/>
            <person name="Ramos J.L."/>
            <person name="Gallego J.R."/>
            <person name="Llorente I."/>
            <person name="Martins Dos Santos V.A."/>
            <person name="Jensen O.N."/>
            <person name="Pelaez A.I."/>
            <person name="Sanchez J."/>
            <person name="Ferrer M."/>
        </authorList>
    </citation>
    <scope>NUCLEOTIDE SEQUENCE</scope>
</reference>
<dbReference type="GO" id="GO:0006096">
    <property type="term" value="P:glycolytic process"/>
    <property type="evidence" value="ECO:0007669"/>
    <property type="project" value="InterPro"/>
</dbReference>